<dbReference type="GO" id="GO:0016020">
    <property type="term" value="C:membrane"/>
    <property type="evidence" value="ECO:0007669"/>
    <property type="project" value="UniProtKB-SubCell"/>
</dbReference>
<dbReference type="FunFam" id="3.50.50.60:FF:000091">
    <property type="entry name" value="15-cis-phytoene desaturase, chloroplastic/chromoplastic"/>
    <property type="match status" value="1"/>
</dbReference>
<accession>A0A9K3LU09</accession>
<keyword evidence="10" id="KW-0472">Membrane</keyword>
<dbReference type="EMBL" id="JAGRRH010000006">
    <property type="protein sequence ID" value="KAG7367989.1"/>
    <property type="molecule type" value="Genomic_DNA"/>
</dbReference>
<evidence type="ECO:0000256" key="6">
    <source>
        <dbReference type="ARBA" id="ARBA00017354"/>
    </source>
</evidence>
<sequence length="608" mass="67398">MKFLSALLLCLHGGAWAFAPHTPVTHRSVTTNKGTLVMKDYPKPNVENTDNYRLYNQLSKSFSTKLKAEPGEKKKVAIIGGGLSGLACAKYLVDAGHEPTVYEARDVLGGKVSAWQDKDGDWIETGLHIFFGAYPNMMNLFDELGIHDRLQWKIHQMIFAMQELPGEFTTFDFIPGIPAPFNFGLAILSNQKMLTLAEKIQTAPPLLPMLIEGQPFIDAQDELSVTEFMRKYGMPERINEEVFIAMAKALDFIDPDKLSMTVVLTAMNRFLNEDNGLQMAFLDGNQPDRLCAPMVDHIEARGGKVVMNAPVQEIVTESDGSIKHLLLRSGEKIVADEYVSAMPVDIVKRMTPQAWQNMPYFRQFDELEGIPVINLHMWFDRKLKAVDHLCFSRSPLLSVYADMSVTCKEYYDPEQSMLELVFAPCSPLAGGNTNWISKSDEEIIDATMGELARLFPTEIAADEKWPATKNQGPQGQARLRKYAVVKVPRSVYAAIPGRNKYRPSQRTPIPNLTMAGDWTSQKFLGSMEGAVLGGKLAAEVLAKKAKGMELPPIKDVQPHIVESAKSFEAKKPLGIKGEGAIAFGGGATLNKGNESLLREVDPAQFVQA</sequence>
<comment type="subcellular location">
    <subcellularLocation>
        <location evidence="1">Membrane</location>
        <topology evidence="1">Peripheral membrane protein</topology>
    </subcellularLocation>
    <subcellularLocation>
        <location evidence="2">Plastid</location>
        <location evidence="2">Chromoplast</location>
    </subcellularLocation>
</comment>
<comment type="pathway">
    <text evidence="3">Carotenoid biosynthesis; lycopene biosynthesis.</text>
</comment>
<keyword evidence="14" id="KW-0732">Signal</keyword>
<comment type="caution">
    <text evidence="16">The sequence shown here is derived from an EMBL/GenBank/DDBJ whole genome shotgun (WGS) entry which is preliminary data.</text>
</comment>
<name>A0A9K3LU09_9STRA</name>
<dbReference type="InterPro" id="IPR050464">
    <property type="entry name" value="Zeta_carotene_desat/Oxidored"/>
</dbReference>
<keyword evidence="8" id="KW-0957">Chromoplast</keyword>
<dbReference type="GO" id="GO:0016166">
    <property type="term" value="F:phytoene dehydrogenase activity"/>
    <property type="evidence" value="ECO:0007669"/>
    <property type="project" value="InterPro"/>
</dbReference>
<dbReference type="InterPro" id="IPR014102">
    <property type="entry name" value="Phytoene_desaturase"/>
</dbReference>
<keyword evidence="17" id="KW-1185">Reference proteome</keyword>
<organism evidence="16 17">
    <name type="scientific">Nitzschia inconspicua</name>
    <dbReference type="NCBI Taxonomy" id="303405"/>
    <lineage>
        <taxon>Eukaryota</taxon>
        <taxon>Sar</taxon>
        <taxon>Stramenopiles</taxon>
        <taxon>Ochrophyta</taxon>
        <taxon>Bacillariophyta</taxon>
        <taxon>Bacillariophyceae</taxon>
        <taxon>Bacillariophycidae</taxon>
        <taxon>Bacillariales</taxon>
        <taxon>Bacillariaceae</taxon>
        <taxon>Nitzschia</taxon>
    </lineage>
</organism>
<dbReference type="PANTHER" id="PTHR42923">
    <property type="entry name" value="PROTOPORPHYRINOGEN OXIDASE"/>
    <property type="match status" value="1"/>
</dbReference>
<evidence type="ECO:0000256" key="13">
    <source>
        <dbReference type="ARBA" id="ARBA00049319"/>
    </source>
</evidence>
<feature type="chain" id="PRO_5039919778" description="15-cis-phytoene desaturase, chloroplastic/chromoplastic" evidence="14">
    <location>
        <begin position="18"/>
        <end position="608"/>
    </location>
</feature>
<dbReference type="PANTHER" id="PTHR42923:SF45">
    <property type="entry name" value="15-CIS-PHYTOENE DESATURASE, CHLOROPLASTIC_CHROMOPLASTIC"/>
    <property type="match status" value="1"/>
</dbReference>
<feature type="signal peptide" evidence="14">
    <location>
        <begin position="1"/>
        <end position="17"/>
    </location>
</feature>
<evidence type="ECO:0000313" key="17">
    <source>
        <dbReference type="Proteomes" id="UP000693970"/>
    </source>
</evidence>
<dbReference type="GO" id="GO:0016117">
    <property type="term" value="P:carotenoid biosynthetic process"/>
    <property type="evidence" value="ECO:0007669"/>
    <property type="project" value="UniProtKB-KW"/>
</dbReference>
<keyword evidence="8" id="KW-0934">Plastid</keyword>
<dbReference type="Pfam" id="PF01593">
    <property type="entry name" value="Amino_oxidase"/>
    <property type="match status" value="1"/>
</dbReference>
<comment type="catalytic activity">
    <reaction evidence="13">
        <text>2 a plastoquinone + 15-cis-phytoene = 9,9',15-tri-cis-zeta-carotene + 2 a plastoquinol</text>
        <dbReference type="Rhea" id="RHEA:30287"/>
        <dbReference type="Rhea" id="RHEA-COMP:9561"/>
        <dbReference type="Rhea" id="RHEA-COMP:9562"/>
        <dbReference type="ChEBI" id="CHEBI:17757"/>
        <dbReference type="ChEBI" id="CHEBI:27787"/>
        <dbReference type="ChEBI" id="CHEBI:48717"/>
        <dbReference type="ChEBI" id="CHEBI:62192"/>
        <dbReference type="EC" id="1.3.5.5"/>
    </reaction>
</comment>
<dbReference type="NCBIfam" id="TIGR02731">
    <property type="entry name" value="phytoene_desat"/>
    <property type="match status" value="1"/>
</dbReference>
<evidence type="ECO:0000259" key="15">
    <source>
        <dbReference type="Pfam" id="PF01593"/>
    </source>
</evidence>
<evidence type="ECO:0000256" key="1">
    <source>
        <dbReference type="ARBA" id="ARBA00004170"/>
    </source>
</evidence>
<evidence type="ECO:0000256" key="8">
    <source>
        <dbReference type="ARBA" id="ARBA00022904"/>
    </source>
</evidence>
<dbReference type="AlphaFoldDB" id="A0A9K3LU09"/>
<feature type="domain" description="Amine oxidase" evidence="15">
    <location>
        <begin position="83"/>
        <end position="541"/>
    </location>
</feature>
<evidence type="ECO:0000256" key="10">
    <source>
        <dbReference type="ARBA" id="ARBA00023136"/>
    </source>
</evidence>
<evidence type="ECO:0000256" key="11">
    <source>
        <dbReference type="ARBA" id="ARBA00031986"/>
    </source>
</evidence>
<dbReference type="Proteomes" id="UP000693970">
    <property type="component" value="Unassembled WGS sequence"/>
</dbReference>
<evidence type="ECO:0000256" key="14">
    <source>
        <dbReference type="SAM" id="SignalP"/>
    </source>
</evidence>
<protein>
    <recommendedName>
        <fullName evidence="6">15-cis-phytoene desaturase, chloroplastic/chromoplastic</fullName>
        <ecNumber evidence="5">1.3.5.5</ecNumber>
    </recommendedName>
    <alternativeName>
        <fullName evidence="11">Phytoene dehydrogenase</fullName>
    </alternativeName>
    <alternativeName>
        <fullName evidence="12">Phytoene desaturase</fullName>
    </alternativeName>
</protein>
<keyword evidence="9" id="KW-0560">Oxidoreductase</keyword>
<dbReference type="EC" id="1.3.5.5" evidence="5"/>
<reference evidence="16" key="2">
    <citation type="submission" date="2021-04" db="EMBL/GenBank/DDBJ databases">
        <authorList>
            <person name="Podell S."/>
        </authorList>
    </citation>
    <scope>NUCLEOTIDE SEQUENCE</scope>
    <source>
        <strain evidence="16">Hildebrandi</strain>
    </source>
</reference>
<evidence type="ECO:0000256" key="2">
    <source>
        <dbReference type="ARBA" id="ARBA00004260"/>
    </source>
</evidence>
<evidence type="ECO:0000256" key="7">
    <source>
        <dbReference type="ARBA" id="ARBA00022746"/>
    </source>
</evidence>
<reference evidence="16" key="1">
    <citation type="journal article" date="2021" name="Sci. Rep.">
        <title>Diploid genomic architecture of Nitzschia inconspicua, an elite biomass production diatom.</title>
        <authorList>
            <person name="Oliver A."/>
            <person name="Podell S."/>
            <person name="Pinowska A."/>
            <person name="Traller J.C."/>
            <person name="Smith S.R."/>
            <person name="McClure R."/>
            <person name="Beliaev A."/>
            <person name="Bohutskyi P."/>
            <person name="Hill E.A."/>
            <person name="Rabines A."/>
            <person name="Zheng H."/>
            <person name="Allen L.Z."/>
            <person name="Kuo A."/>
            <person name="Grigoriev I.V."/>
            <person name="Allen A.E."/>
            <person name="Hazlebeck D."/>
            <person name="Allen E.E."/>
        </authorList>
    </citation>
    <scope>NUCLEOTIDE SEQUENCE</scope>
    <source>
        <strain evidence="16">Hildebrandi</strain>
    </source>
</reference>
<evidence type="ECO:0000313" key="16">
    <source>
        <dbReference type="EMBL" id="KAG7367989.1"/>
    </source>
</evidence>
<evidence type="ECO:0000256" key="5">
    <source>
        <dbReference type="ARBA" id="ARBA00012789"/>
    </source>
</evidence>
<dbReference type="OrthoDB" id="5046242at2759"/>
<proteinExistence type="inferred from homology"/>
<keyword evidence="7" id="KW-0125">Carotenoid biosynthesis</keyword>
<evidence type="ECO:0000256" key="3">
    <source>
        <dbReference type="ARBA" id="ARBA00004900"/>
    </source>
</evidence>
<comment type="similarity">
    <text evidence="4">Belongs to the carotenoid/retinoid oxidoreductase family.</text>
</comment>
<evidence type="ECO:0000256" key="4">
    <source>
        <dbReference type="ARBA" id="ARBA00006046"/>
    </source>
</evidence>
<evidence type="ECO:0000256" key="9">
    <source>
        <dbReference type="ARBA" id="ARBA00023002"/>
    </source>
</evidence>
<evidence type="ECO:0000256" key="12">
    <source>
        <dbReference type="ARBA" id="ARBA00032363"/>
    </source>
</evidence>
<dbReference type="InterPro" id="IPR002937">
    <property type="entry name" value="Amino_oxidase"/>
</dbReference>
<gene>
    <name evidence="16" type="ORF">IV203_030732</name>
</gene>